<organism evidence="2 3">
    <name type="scientific">Paramecium sonneborni</name>
    <dbReference type="NCBI Taxonomy" id="65129"/>
    <lineage>
        <taxon>Eukaryota</taxon>
        <taxon>Sar</taxon>
        <taxon>Alveolata</taxon>
        <taxon>Ciliophora</taxon>
        <taxon>Intramacronucleata</taxon>
        <taxon>Oligohymenophorea</taxon>
        <taxon>Peniculida</taxon>
        <taxon>Parameciidae</taxon>
        <taxon>Paramecium</taxon>
    </lineage>
</organism>
<evidence type="ECO:0000313" key="2">
    <source>
        <dbReference type="EMBL" id="CAD8046869.1"/>
    </source>
</evidence>
<dbReference type="SMART" id="SM00213">
    <property type="entry name" value="UBQ"/>
    <property type="match status" value="1"/>
</dbReference>
<name>A0A8S1K064_9CILI</name>
<reference evidence="2" key="1">
    <citation type="submission" date="2021-01" db="EMBL/GenBank/DDBJ databases">
        <authorList>
            <consortium name="Genoscope - CEA"/>
            <person name="William W."/>
        </authorList>
    </citation>
    <scope>NUCLEOTIDE SEQUENCE</scope>
</reference>
<dbReference type="EMBL" id="CAJJDN010000002">
    <property type="protein sequence ID" value="CAD8046869.1"/>
    <property type="molecule type" value="Genomic_DNA"/>
</dbReference>
<comment type="caution">
    <text evidence="2">The sequence shown here is derived from an EMBL/GenBank/DDBJ whole genome shotgun (WGS) entry which is preliminary data.</text>
</comment>
<protein>
    <recommendedName>
        <fullName evidence="1">Ubiquitin-like domain-containing protein</fullName>
    </recommendedName>
</protein>
<keyword evidence="3" id="KW-1185">Reference proteome</keyword>
<feature type="domain" description="Ubiquitin-like" evidence="1">
    <location>
        <begin position="97"/>
        <end position="171"/>
    </location>
</feature>
<proteinExistence type="predicted"/>
<gene>
    <name evidence="2" type="ORF">PSON_ATCC_30995.1.T0020107</name>
</gene>
<evidence type="ECO:0000313" key="3">
    <source>
        <dbReference type="Proteomes" id="UP000692954"/>
    </source>
</evidence>
<accession>A0A8S1K064</accession>
<dbReference type="InterPro" id="IPR000626">
    <property type="entry name" value="Ubiquitin-like_dom"/>
</dbReference>
<dbReference type="AlphaFoldDB" id="A0A8S1K064"/>
<evidence type="ECO:0000259" key="1">
    <source>
        <dbReference type="SMART" id="SM00213"/>
    </source>
</evidence>
<dbReference type="Proteomes" id="UP000692954">
    <property type="component" value="Unassembled WGS sequence"/>
</dbReference>
<dbReference type="Pfam" id="PF11976">
    <property type="entry name" value="Rad60-SLD"/>
    <property type="match status" value="1"/>
</dbReference>
<sequence>MINIKLQIPNAINKIYEIRFNQNKKISELIEWIYDNFNEFFNLKDKNKLNLHNKTNGQNYDNIDKQLGSCLKQNDLLSISEQEIQVNPIIPDQTKMLSLFLKNQNDNLEIKIAFDTTLQELMNYLKDRYSISNHYNLQLFYEQKNLSNLNKQMTLSELNIKDGGLIYFEFTLPQVKGQIKIFLRCNGACHQLVFDRNETLITVSSIALQQFGYEINAVAFELLIKGESYNSEDKRKLTLAQIQLQDGDSIELKLRFLGGNNKI</sequence>
<dbReference type="InterPro" id="IPR022617">
    <property type="entry name" value="Rad60/SUMO-like_dom"/>
</dbReference>